<keyword evidence="2" id="KW-0201">Cytochrome c-type biogenesis</keyword>
<dbReference type="EMBL" id="QCYK01000002">
    <property type="protein sequence ID" value="PUZ26418.1"/>
    <property type="molecule type" value="Genomic_DNA"/>
</dbReference>
<name>A0A2T7BJG5_9BACT</name>
<reference evidence="6 7" key="1">
    <citation type="submission" date="2018-04" db="EMBL/GenBank/DDBJ databases">
        <title>Chitinophaga fuyangensis sp. nov., isolated from soil in a chemical factory.</title>
        <authorList>
            <person name="Chen K."/>
        </authorList>
    </citation>
    <scope>NUCLEOTIDE SEQUENCE [LARGE SCALE GENOMIC DNA]</scope>
    <source>
        <strain evidence="6 7">LY-1</strain>
    </source>
</reference>
<dbReference type="GO" id="GO:0030313">
    <property type="term" value="C:cell envelope"/>
    <property type="evidence" value="ECO:0007669"/>
    <property type="project" value="UniProtKB-SubCell"/>
</dbReference>
<dbReference type="InterPro" id="IPR036249">
    <property type="entry name" value="Thioredoxin-like_sf"/>
</dbReference>
<dbReference type="PROSITE" id="PS00194">
    <property type="entry name" value="THIOREDOXIN_1"/>
    <property type="match status" value="1"/>
</dbReference>
<dbReference type="OrthoDB" id="9815205at2"/>
<dbReference type="Proteomes" id="UP000244450">
    <property type="component" value="Unassembled WGS sequence"/>
</dbReference>
<dbReference type="Gene3D" id="3.40.30.10">
    <property type="entry name" value="Glutaredoxin"/>
    <property type="match status" value="1"/>
</dbReference>
<dbReference type="PANTHER" id="PTHR42852:SF6">
    <property type="entry name" value="THIOL:DISULFIDE INTERCHANGE PROTEIN DSBE"/>
    <property type="match status" value="1"/>
</dbReference>
<evidence type="ECO:0000256" key="2">
    <source>
        <dbReference type="ARBA" id="ARBA00022748"/>
    </source>
</evidence>
<evidence type="ECO:0000256" key="3">
    <source>
        <dbReference type="ARBA" id="ARBA00023157"/>
    </source>
</evidence>
<keyword evidence="7" id="KW-1185">Reference proteome</keyword>
<comment type="subcellular location">
    <subcellularLocation>
        <location evidence="1">Cell envelope</location>
    </subcellularLocation>
</comment>
<evidence type="ECO:0000313" key="6">
    <source>
        <dbReference type="EMBL" id="PUZ26418.1"/>
    </source>
</evidence>
<sequence length="191" mass="20946">MVLQDKAKEFGGKLADSLYRTLSPSLTKYDDVRQLGILLRGAANVAVGQIAPGFTMYDTTGHAVTLSSYRGKYVLVDFWASWCAPCRAESPNLRAAYEKLKDRGFEILGVSLDLKASQKAWLAAIHKDNLTWAQVSDLKGFESKTAVDWGVASIPANFLLDPQGKVIAVNIRGINAFWDLARLVQPVAQTN</sequence>
<accession>A0A2T7BJG5</accession>
<gene>
    <name evidence="6" type="ORF">DCC81_14685</name>
</gene>
<dbReference type="CDD" id="cd02966">
    <property type="entry name" value="TlpA_like_family"/>
    <property type="match status" value="1"/>
</dbReference>
<dbReference type="GO" id="GO:0017004">
    <property type="term" value="P:cytochrome complex assembly"/>
    <property type="evidence" value="ECO:0007669"/>
    <property type="project" value="UniProtKB-KW"/>
</dbReference>
<dbReference type="PROSITE" id="PS51352">
    <property type="entry name" value="THIOREDOXIN_2"/>
    <property type="match status" value="1"/>
</dbReference>
<dbReference type="AlphaFoldDB" id="A0A2T7BJG5"/>
<dbReference type="InterPro" id="IPR000866">
    <property type="entry name" value="AhpC/TSA"/>
</dbReference>
<dbReference type="InterPro" id="IPR013766">
    <property type="entry name" value="Thioredoxin_domain"/>
</dbReference>
<dbReference type="GO" id="GO:0016209">
    <property type="term" value="F:antioxidant activity"/>
    <property type="evidence" value="ECO:0007669"/>
    <property type="project" value="InterPro"/>
</dbReference>
<evidence type="ECO:0000256" key="1">
    <source>
        <dbReference type="ARBA" id="ARBA00004196"/>
    </source>
</evidence>
<evidence type="ECO:0000313" key="7">
    <source>
        <dbReference type="Proteomes" id="UP000244450"/>
    </source>
</evidence>
<keyword evidence="3" id="KW-1015">Disulfide bond</keyword>
<dbReference type="GO" id="GO:0016491">
    <property type="term" value="F:oxidoreductase activity"/>
    <property type="evidence" value="ECO:0007669"/>
    <property type="project" value="InterPro"/>
</dbReference>
<dbReference type="PANTHER" id="PTHR42852">
    <property type="entry name" value="THIOL:DISULFIDE INTERCHANGE PROTEIN DSBE"/>
    <property type="match status" value="1"/>
</dbReference>
<evidence type="ECO:0000259" key="5">
    <source>
        <dbReference type="PROSITE" id="PS51352"/>
    </source>
</evidence>
<evidence type="ECO:0000256" key="4">
    <source>
        <dbReference type="ARBA" id="ARBA00023284"/>
    </source>
</evidence>
<organism evidence="6 7">
    <name type="scientific">Chitinophaga parva</name>
    <dbReference type="NCBI Taxonomy" id="2169414"/>
    <lineage>
        <taxon>Bacteria</taxon>
        <taxon>Pseudomonadati</taxon>
        <taxon>Bacteroidota</taxon>
        <taxon>Chitinophagia</taxon>
        <taxon>Chitinophagales</taxon>
        <taxon>Chitinophagaceae</taxon>
        <taxon>Chitinophaga</taxon>
    </lineage>
</organism>
<feature type="domain" description="Thioredoxin" evidence="5">
    <location>
        <begin position="45"/>
        <end position="189"/>
    </location>
</feature>
<protein>
    <submittedName>
        <fullName evidence="6">TlpA family protein disulfide reductase</fullName>
    </submittedName>
</protein>
<dbReference type="SUPFAM" id="SSF52833">
    <property type="entry name" value="Thioredoxin-like"/>
    <property type="match status" value="1"/>
</dbReference>
<keyword evidence="4" id="KW-0676">Redox-active center</keyword>
<dbReference type="InterPro" id="IPR050553">
    <property type="entry name" value="Thioredoxin_ResA/DsbE_sf"/>
</dbReference>
<comment type="caution">
    <text evidence="6">The sequence shown here is derived from an EMBL/GenBank/DDBJ whole genome shotgun (WGS) entry which is preliminary data.</text>
</comment>
<dbReference type="InterPro" id="IPR017937">
    <property type="entry name" value="Thioredoxin_CS"/>
</dbReference>
<proteinExistence type="predicted"/>
<dbReference type="Pfam" id="PF00578">
    <property type="entry name" value="AhpC-TSA"/>
    <property type="match status" value="1"/>
</dbReference>